<evidence type="ECO:0000313" key="2">
    <source>
        <dbReference type="Proteomes" id="UP000269396"/>
    </source>
</evidence>
<dbReference type="AlphaFoldDB" id="A0A183NYU5"/>
<protein>
    <submittedName>
        <fullName evidence="1">Uncharacterized protein</fullName>
    </submittedName>
</protein>
<organism evidence="1 2">
    <name type="scientific">Schistosoma mattheei</name>
    <dbReference type="NCBI Taxonomy" id="31246"/>
    <lineage>
        <taxon>Eukaryota</taxon>
        <taxon>Metazoa</taxon>
        <taxon>Spiralia</taxon>
        <taxon>Lophotrochozoa</taxon>
        <taxon>Platyhelminthes</taxon>
        <taxon>Trematoda</taxon>
        <taxon>Digenea</taxon>
        <taxon>Strigeidida</taxon>
        <taxon>Schistosomatoidea</taxon>
        <taxon>Schistosomatidae</taxon>
        <taxon>Schistosoma</taxon>
    </lineage>
</organism>
<gene>
    <name evidence="1" type="ORF">SMTD_LOCUS7281</name>
</gene>
<dbReference type="Proteomes" id="UP000269396">
    <property type="component" value="Unassembled WGS sequence"/>
</dbReference>
<accession>A0A183NYU5</accession>
<evidence type="ECO:0000313" key="1">
    <source>
        <dbReference type="EMBL" id="VDP38536.1"/>
    </source>
</evidence>
<sequence length="32" mass="3827">MLTITIIINILKCFVEIERLFFVNKCDLWLIA</sequence>
<name>A0A183NYU5_9TREM</name>
<keyword evidence="2" id="KW-1185">Reference proteome</keyword>
<proteinExistence type="predicted"/>
<dbReference type="EMBL" id="UZAL01028112">
    <property type="protein sequence ID" value="VDP38536.1"/>
    <property type="molecule type" value="Genomic_DNA"/>
</dbReference>
<reference evidence="1 2" key="1">
    <citation type="submission" date="2018-11" db="EMBL/GenBank/DDBJ databases">
        <authorList>
            <consortium name="Pathogen Informatics"/>
        </authorList>
    </citation>
    <scope>NUCLEOTIDE SEQUENCE [LARGE SCALE GENOMIC DNA]</scope>
    <source>
        <strain>Denwood</strain>
        <strain evidence="2">Zambia</strain>
    </source>
</reference>